<protein>
    <submittedName>
        <fullName evidence="1">Uncharacterized protein</fullName>
    </submittedName>
</protein>
<gene>
    <name evidence="1" type="ORF">JI748_05330</name>
</gene>
<evidence type="ECO:0000313" key="2">
    <source>
        <dbReference type="Proteomes" id="UP000595857"/>
    </source>
</evidence>
<reference evidence="1 2" key="1">
    <citation type="submission" date="2021-01" db="EMBL/GenBank/DDBJ databases">
        <title>Genome seq and assembly of Devosia sp. LEGU1.</title>
        <authorList>
            <person name="Chhetri G."/>
        </authorList>
    </citation>
    <scope>NUCLEOTIDE SEQUENCE [LARGE SCALE GENOMIC DNA]</scope>
    <source>
        <strain evidence="1 2">LEGU1</strain>
    </source>
</reference>
<dbReference type="RefSeq" id="WP_201635761.1">
    <property type="nucleotide sequence ID" value="NZ_CP068046.1"/>
</dbReference>
<dbReference type="EMBL" id="CP068046">
    <property type="protein sequence ID" value="QQR40425.1"/>
    <property type="molecule type" value="Genomic_DNA"/>
</dbReference>
<evidence type="ECO:0000313" key="1">
    <source>
        <dbReference type="EMBL" id="QQR40425.1"/>
    </source>
</evidence>
<organism evidence="1 2">
    <name type="scientific">Devosia rhizoryzae</name>
    <dbReference type="NCBI Taxonomy" id="2774137"/>
    <lineage>
        <taxon>Bacteria</taxon>
        <taxon>Pseudomonadati</taxon>
        <taxon>Pseudomonadota</taxon>
        <taxon>Alphaproteobacteria</taxon>
        <taxon>Hyphomicrobiales</taxon>
        <taxon>Devosiaceae</taxon>
        <taxon>Devosia</taxon>
    </lineage>
</organism>
<dbReference type="Proteomes" id="UP000595857">
    <property type="component" value="Chromosome"/>
</dbReference>
<keyword evidence="2" id="KW-1185">Reference proteome</keyword>
<accession>A0ABX7C838</accession>
<name>A0ABX7C838_9HYPH</name>
<sequence>MPPALGVPPDGLYSCSAISGTMFITYGDLTLSQGRYEGFGSSGDLGIYPDDTLSFMDGLELLPDITDVRYYRSTTGEGVLGISYTSQSGWGMSMDCYIQ</sequence>
<proteinExistence type="predicted"/>